<feature type="transmembrane region" description="Helical" evidence="7">
    <location>
        <begin position="261"/>
        <end position="284"/>
    </location>
</feature>
<dbReference type="GO" id="GO:0015109">
    <property type="term" value="F:chromate transmembrane transporter activity"/>
    <property type="evidence" value="ECO:0007669"/>
    <property type="project" value="InterPro"/>
</dbReference>
<dbReference type="PANTHER" id="PTHR33567">
    <property type="entry name" value="CHROMATE ION TRANSPORTER (EUROFUNG)"/>
    <property type="match status" value="1"/>
</dbReference>
<evidence type="ECO:0000256" key="7">
    <source>
        <dbReference type="SAM" id="Phobius"/>
    </source>
</evidence>
<gene>
    <name evidence="8" type="ORF">CLV98_11356</name>
</gene>
<proteinExistence type="inferred from homology"/>
<evidence type="ECO:0000256" key="3">
    <source>
        <dbReference type="ARBA" id="ARBA00022475"/>
    </source>
</evidence>
<dbReference type="GO" id="GO:0005886">
    <property type="term" value="C:plasma membrane"/>
    <property type="evidence" value="ECO:0007669"/>
    <property type="project" value="UniProtKB-SubCell"/>
</dbReference>
<feature type="transmembrane region" description="Helical" evidence="7">
    <location>
        <begin position="296"/>
        <end position="321"/>
    </location>
</feature>
<dbReference type="PANTHER" id="PTHR33567:SF3">
    <property type="entry name" value="CHROMATE ION TRANSPORTER (EUROFUNG)"/>
    <property type="match status" value="1"/>
</dbReference>
<keyword evidence="6 7" id="KW-0472">Membrane</keyword>
<evidence type="ECO:0000256" key="2">
    <source>
        <dbReference type="ARBA" id="ARBA00005262"/>
    </source>
</evidence>
<dbReference type="AlphaFoldDB" id="A0A316AF20"/>
<feature type="transmembrane region" description="Helical" evidence="7">
    <location>
        <begin position="82"/>
        <end position="108"/>
    </location>
</feature>
<organism evidence="8 9">
    <name type="scientific">Dyadobacter jejuensis</name>
    <dbReference type="NCBI Taxonomy" id="1082580"/>
    <lineage>
        <taxon>Bacteria</taxon>
        <taxon>Pseudomonadati</taxon>
        <taxon>Bacteroidota</taxon>
        <taxon>Cytophagia</taxon>
        <taxon>Cytophagales</taxon>
        <taxon>Spirosomataceae</taxon>
        <taxon>Dyadobacter</taxon>
    </lineage>
</organism>
<dbReference type="Proteomes" id="UP000245880">
    <property type="component" value="Unassembled WGS sequence"/>
</dbReference>
<keyword evidence="5 7" id="KW-1133">Transmembrane helix</keyword>
<sequence length="395" mass="43908">MSLPVRRFRYLIYLMDIILLSVTAFGGPQVHLMLMIDRLVHKRRYLTEEELLELQALCQVLPGPSSTQTITAIGLKIGGQPLAYLTLLVWSLPAMVFMSLAAIGIHYLERNNISLSFTRFVGPMAVSFLLFGAYRIALKVIHNQQDWFLLVLSILLAYLYPSPYMTPMLIVSGGVIASINFNKLEKMEKEPIKIVWRPLIFWISVLLTAAIIGSVTKSLPVRLFENFYRNGSLVFGGGQVLIPMLFNEFVEFKKYLTNQEFLSGMALTQIVPGPVFSIATYVGSLSMKNYGVMGQILGGIVGTAGIFLPGTFFIFFAYPFWNQLKKYRGIRASLAGIHATSCGLTLAAAISLFEPMSAQTLPLLTVVGTLMILYFTKTPSYLVIIGGLILGLIFQ</sequence>
<reference evidence="8 9" key="1">
    <citation type="submission" date="2018-03" db="EMBL/GenBank/DDBJ databases">
        <title>Genomic Encyclopedia of Archaeal and Bacterial Type Strains, Phase II (KMG-II): from individual species to whole genera.</title>
        <authorList>
            <person name="Goeker M."/>
        </authorList>
    </citation>
    <scope>NUCLEOTIDE SEQUENCE [LARGE SCALE GENOMIC DNA]</scope>
    <source>
        <strain evidence="8 9">DSM 100346</strain>
    </source>
</reference>
<dbReference type="Pfam" id="PF02417">
    <property type="entry name" value="Chromate_transp"/>
    <property type="match status" value="2"/>
</dbReference>
<dbReference type="EMBL" id="QGDT01000013">
    <property type="protein sequence ID" value="PWJ55580.1"/>
    <property type="molecule type" value="Genomic_DNA"/>
</dbReference>
<evidence type="ECO:0000313" key="8">
    <source>
        <dbReference type="EMBL" id="PWJ55580.1"/>
    </source>
</evidence>
<feature type="transmembrane region" description="Helical" evidence="7">
    <location>
        <begin position="194"/>
        <end position="215"/>
    </location>
</feature>
<keyword evidence="3" id="KW-1003">Cell membrane</keyword>
<comment type="similarity">
    <text evidence="2">Belongs to the chromate ion transporter (CHR) (TC 2.A.51) family.</text>
</comment>
<evidence type="ECO:0000256" key="4">
    <source>
        <dbReference type="ARBA" id="ARBA00022692"/>
    </source>
</evidence>
<evidence type="ECO:0000256" key="1">
    <source>
        <dbReference type="ARBA" id="ARBA00004651"/>
    </source>
</evidence>
<dbReference type="NCBIfam" id="TIGR00937">
    <property type="entry name" value="2A51"/>
    <property type="match status" value="1"/>
</dbReference>
<evidence type="ECO:0000256" key="5">
    <source>
        <dbReference type="ARBA" id="ARBA00022989"/>
    </source>
</evidence>
<feature type="transmembrane region" description="Helical" evidence="7">
    <location>
        <begin position="372"/>
        <end position="394"/>
    </location>
</feature>
<comment type="subcellular location">
    <subcellularLocation>
        <location evidence="1">Cell membrane</location>
        <topology evidence="1">Multi-pass membrane protein</topology>
    </subcellularLocation>
</comment>
<evidence type="ECO:0000313" key="9">
    <source>
        <dbReference type="Proteomes" id="UP000245880"/>
    </source>
</evidence>
<accession>A0A316AF20</accession>
<feature type="transmembrane region" description="Helical" evidence="7">
    <location>
        <begin position="333"/>
        <end position="352"/>
    </location>
</feature>
<dbReference type="InterPro" id="IPR003370">
    <property type="entry name" value="Chromate_transpt"/>
</dbReference>
<dbReference type="PIRSF" id="PIRSF004810">
    <property type="entry name" value="ChrA"/>
    <property type="match status" value="1"/>
</dbReference>
<evidence type="ECO:0000256" key="6">
    <source>
        <dbReference type="ARBA" id="ARBA00023136"/>
    </source>
</evidence>
<name>A0A316AF20_9BACT</name>
<dbReference type="InterPro" id="IPR014047">
    <property type="entry name" value="Chr_Tranpt_l_chain"/>
</dbReference>
<keyword evidence="9" id="KW-1185">Reference proteome</keyword>
<feature type="transmembrane region" description="Helical" evidence="7">
    <location>
        <begin position="145"/>
        <end position="160"/>
    </location>
</feature>
<protein>
    <submittedName>
        <fullName evidence="8">Chromate transporter</fullName>
    </submittedName>
</protein>
<keyword evidence="4 7" id="KW-0812">Transmembrane</keyword>
<feature type="transmembrane region" description="Helical" evidence="7">
    <location>
        <begin position="120"/>
        <end position="138"/>
    </location>
</feature>
<comment type="caution">
    <text evidence="8">The sequence shown here is derived from an EMBL/GenBank/DDBJ whole genome shotgun (WGS) entry which is preliminary data.</text>
</comment>
<feature type="transmembrane region" description="Helical" evidence="7">
    <location>
        <begin position="12"/>
        <end position="34"/>
    </location>
</feature>
<feature type="transmembrane region" description="Helical" evidence="7">
    <location>
        <begin position="227"/>
        <end position="249"/>
    </location>
</feature>